<keyword evidence="9 11" id="KW-0408">Iron</keyword>
<dbReference type="SUPFAM" id="SSF63380">
    <property type="entry name" value="Riboflavin synthase domain-like"/>
    <property type="match status" value="1"/>
</dbReference>
<dbReference type="InterPro" id="IPR039261">
    <property type="entry name" value="FNR_nucleotide-bd"/>
</dbReference>
<keyword evidence="4 11" id="KW-0001">2Fe-2S</keyword>
<dbReference type="InterPro" id="IPR037117">
    <property type="entry name" value="Dihydroorotate_DH_ele_sf"/>
</dbReference>
<dbReference type="KEGG" id="kyr:CVV65_09575"/>
<dbReference type="EMBL" id="CP024955">
    <property type="protein sequence ID" value="ATY85145.1"/>
    <property type="molecule type" value="Genomic_DNA"/>
</dbReference>
<dbReference type="CDD" id="cd06218">
    <property type="entry name" value="DHOD_e_trans"/>
    <property type="match status" value="1"/>
</dbReference>
<dbReference type="PRINTS" id="PR00409">
    <property type="entry name" value="PHDIOXRDTASE"/>
</dbReference>
<accession>A0A2K8N7R6</accession>
<evidence type="ECO:0000256" key="1">
    <source>
        <dbReference type="ARBA" id="ARBA00006422"/>
    </source>
</evidence>
<comment type="cofactor">
    <cofactor evidence="11">
        <name>[2Fe-2S] cluster</name>
        <dbReference type="ChEBI" id="CHEBI:190135"/>
    </cofactor>
    <text evidence="11">Binds 1 [2Fe-2S] cluster per subunit.</text>
</comment>
<dbReference type="GO" id="GO:0046872">
    <property type="term" value="F:metal ion binding"/>
    <property type="evidence" value="ECO:0007669"/>
    <property type="project" value="UniProtKB-KW"/>
</dbReference>
<dbReference type="HAMAP" id="MF_01211">
    <property type="entry name" value="DHODB_Fe_S_bind"/>
    <property type="match status" value="1"/>
</dbReference>
<dbReference type="Gene3D" id="2.40.30.10">
    <property type="entry name" value="Translation factors"/>
    <property type="match status" value="1"/>
</dbReference>
<keyword evidence="16" id="KW-1185">Reference proteome</keyword>
<feature type="domain" description="FAD-binding FR-type" evidence="14">
    <location>
        <begin position="1"/>
        <end position="96"/>
    </location>
</feature>
<evidence type="ECO:0000256" key="6">
    <source>
        <dbReference type="ARBA" id="ARBA00022827"/>
    </source>
</evidence>
<dbReference type="PROSITE" id="PS51384">
    <property type="entry name" value="FAD_FR"/>
    <property type="match status" value="1"/>
</dbReference>
<keyword evidence="5 11" id="KW-0479">Metal-binding</keyword>
<keyword evidence="10 11" id="KW-0411">Iron-sulfur</keyword>
<dbReference type="InterPro" id="IPR023455">
    <property type="entry name" value="Dihydroorotate_DHASE_ETsu"/>
</dbReference>
<keyword evidence="7 11" id="KW-0665">Pyrimidine biosynthesis</keyword>
<feature type="binding site" evidence="11 12">
    <location>
        <begin position="71"/>
        <end position="72"/>
    </location>
    <ligand>
        <name>FAD</name>
        <dbReference type="ChEBI" id="CHEBI:57692"/>
    </ligand>
</feature>
<comment type="similarity">
    <text evidence="1 11">Belongs to the PyrK family.</text>
</comment>
<feature type="binding site" evidence="11 12">
    <location>
        <begin position="48"/>
        <end position="51"/>
    </location>
    <ligand>
        <name>FAD</name>
        <dbReference type="ChEBI" id="CHEBI:57692"/>
    </ligand>
</feature>
<dbReference type="InterPro" id="IPR012165">
    <property type="entry name" value="Cyt_c3_hydrogenase_gsu"/>
</dbReference>
<sequence>MIVQVVEQERLTRDVFRLWIEMEQDTPWSPGQFFYVRVGEGLDHVLRRPISLSEAVADRRFALVYRVVGAGTRWLAGRRPGSALDVLGPLGRGFPLHPGDGRVLVIGGGVGVPPLIQLAREVRRRGVEVTAVVGFREARDVMLVDELAALGPVRLLTEDGSAGMPGRVTDALEEDLLRGADRFYACGPSPMLQAVQGKLSGHLPGYLSLEERMGCGIGVCMGCVHPLRRADGSLVYRRVCADGPVFPAEEVAFS</sequence>
<dbReference type="InterPro" id="IPR017938">
    <property type="entry name" value="Riboflavin_synthase-like_b-brl"/>
</dbReference>
<dbReference type="Proteomes" id="UP000231932">
    <property type="component" value="Chromosome"/>
</dbReference>
<evidence type="ECO:0000256" key="10">
    <source>
        <dbReference type="ARBA" id="ARBA00023014"/>
    </source>
</evidence>
<evidence type="ECO:0000256" key="13">
    <source>
        <dbReference type="PIRSR" id="PIRSR006816-2"/>
    </source>
</evidence>
<dbReference type="InterPro" id="IPR017927">
    <property type="entry name" value="FAD-bd_FR_type"/>
</dbReference>
<evidence type="ECO:0000313" key="16">
    <source>
        <dbReference type="Proteomes" id="UP000231932"/>
    </source>
</evidence>
<dbReference type="PANTHER" id="PTHR43513">
    <property type="entry name" value="DIHYDROOROTATE DEHYDROGENASE B (NAD(+)), ELECTRON TRANSFER SUBUNIT"/>
    <property type="match status" value="1"/>
</dbReference>
<protein>
    <recommendedName>
        <fullName evidence="11">Dihydroorotate dehydrogenase B (NAD(+)), electron transfer subunit</fullName>
    </recommendedName>
    <alternativeName>
        <fullName evidence="11">Dihydroorotate oxidase B, electron transfer subunit</fullName>
    </alternativeName>
</protein>
<feature type="binding site" evidence="11 13">
    <location>
        <position position="223"/>
    </location>
    <ligand>
        <name>[2Fe-2S] cluster</name>
        <dbReference type="ChEBI" id="CHEBI:190135"/>
    </ligand>
</feature>
<evidence type="ECO:0000256" key="7">
    <source>
        <dbReference type="ARBA" id="ARBA00022975"/>
    </source>
</evidence>
<comment type="subunit">
    <text evidence="11">Heterotetramer of 2 PyrK and 2 PyrD type B subunits.</text>
</comment>
<dbReference type="PANTHER" id="PTHR43513:SF3">
    <property type="entry name" value="DIHYDROOROTATE DEHYDROGENASE B (NAD(+)), ELECTRON TRANSFER SUBUNIT-RELATED"/>
    <property type="match status" value="1"/>
</dbReference>
<keyword evidence="3 11" id="KW-0285">Flavoprotein</keyword>
<dbReference type="GO" id="GO:0050660">
    <property type="term" value="F:flavin adenine dinucleotide binding"/>
    <property type="evidence" value="ECO:0007669"/>
    <property type="project" value="InterPro"/>
</dbReference>
<dbReference type="SUPFAM" id="SSF52343">
    <property type="entry name" value="Ferredoxin reductase-like, C-terminal NADP-linked domain"/>
    <property type="match status" value="1"/>
</dbReference>
<evidence type="ECO:0000256" key="9">
    <source>
        <dbReference type="ARBA" id="ARBA00023004"/>
    </source>
</evidence>
<evidence type="ECO:0000256" key="2">
    <source>
        <dbReference type="ARBA" id="ARBA00022448"/>
    </source>
</evidence>
<comment type="cofactor">
    <cofactor evidence="11 12">
        <name>FAD</name>
        <dbReference type="ChEBI" id="CHEBI:57692"/>
    </cofactor>
    <text evidence="11 12">Binds 1 FAD per subunit.</text>
</comment>
<evidence type="ECO:0000256" key="5">
    <source>
        <dbReference type="ARBA" id="ARBA00022723"/>
    </source>
</evidence>
<name>A0A2K8N7R6_9BACL</name>
<evidence type="ECO:0000256" key="11">
    <source>
        <dbReference type="HAMAP-Rule" id="MF_01211"/>
    </source>
</evidence>
<feature type="binding site" evidence="11 12">
    <location>
        <begin position="64"/>
        <end position="66"/>
    </location>
    <ligand>
        <name>FAD</name>
        <dbReference type="ChEBI" id="CHEBI:57692"/>
    </ligand>
</feature>
<gene>
    <name evidence="11" type="primary">pyrK</name>
    <name evidence="15" type="ORF">CVV65_09575</name>
</gene>
<dbReference type="GO" id="GO:0016491">
    <property type="term" value="F:oxidoreductase activity"/>
    <property type="evidence" value="ECO:0007669"/>
    <property type="project" value="InterPro"/>
</dbReference>
<dbReference type="GO" id="GO:0044205">
    <property type="term" value="P:'de novo' UMP biosynthetic process"/>
    <property type="evidence" value="ECO:0007669"/>
    <property type="project" value="UniProtKB-UniRule"/>
</dbReference>
<evidence type="ECO:0000256" key="4">
    <source>
        <dbReference type="ARBA" id="ARBA00022714"/>
    </source>
</evidence>
<reference evidence="16" key="1">
    <citation type="submission" date="2017-11" db="EMBL/GenBank/DDBJ databases">
        <title>Complete Genome Sequence of Kyrpidia sp. Strain EA-1, a thermophilic, hydrogen-oxidizing Bacterium, isolated from the Azores.</title>
        <authorList>
            <person name="Reiner J.E."/>
            <person name="Lapp C.J."/>
            <person name="Bunk B."/>
            <person name="Gescher J."/>
        </authorList>
    </citation>
    <scope>NUCLEOTIDE SEQUENCE [LARGE SCALE GENOMIC DNA]</scope>
    <source>
        <strain evidence="16">EA-1</strain>
    </source>
</reference>
<dbReference type="GO" id="GO:0051537">
    <property type="term" value="F:2 iron, 2 sulfur cluster binding"/>
    <property type="evidence" value="ECO:0007669"/>
    <property type="project" value="UniProtKB-KW"/>
</dbReference>
<evidence type="ECO:0000313" key="15">
    <source>
        <dbReference type="EMBL" id="ATY85145.1"/>
    </source>
</evidence>
<feature type="binding site" evidence="11 13">
    <location>
        <position position="215"/>
    </location>
    <ligand>
        <name>[2Fe-2S] cluster</name>
        <dbReference type="ChEBI" id="CHEBI:190135"/>
    </ligand>
</feature>
<comment type="function">
    <text evidence="11">Responsible for channeling the electrons from the oxidation of dihydroorotate from the FMN redox center in the PyrD type B subunit to the ultimate electron acceptor NAD(+).</text>
</comment>
<comment type="pathway">
    <text evidence="11">Pyrimidine metabolism; UMP biosynthesis via de novo pathway; orotate from (S)-dihydroorotate (NAD(+) route): step 1/1.</text>
</comment>
<dbReference type="UniPathway" id="UPA00070">
    <property type="reaction ID" value="UER00945"/>
</dbReference>
<dbReference type="AlphaFoldDB" id="A0A2K8N7R6"/>
<dbReference type="InterPro" id="IPR050353">
    <property type="entry name" value="PyrK_electron_transfer"/>
</dbReference>
<dbReference type="PIRSF" id="PIRSF006816">
    <property type="entry name" value="Cyc3_hyd_g"/>
    <property type="match status" value="1"/>
</dbReference>
<organism evidence="15 16">
    <name type="scientific">Kyrpidia spormannii</name>
    <dbReference type="NCBI Taxonomy" id="2055160"/>
    <lineage>
        <taxon>Bacteria</taxon>
        <taxon>Bacillati</taxon>
        <taxon>Bacillota</taxon>
        <taxon>Bacilli</taxon>
        <taxon>Bacillales</taxon>
        <taxon>Alicyclobacillaceae</taxon>
        <taxon>Kyrpidia</taxon>
    </lineage>
</organism>
<keyword evidence="8 11" id="KW-0249">Electron transport</keyword>
<dbReference type="Gene3D" id="3.40.50.80">
    <property type="entry name" value="Nucleotide-binding domain of ferredoxin-NADP reductase (FNR) module"/>
    <property type="match status" value="1"/>
</dbReference>
<dbReference type="Pfam" id="PF00175">
    <property type="entry name" value="NAD_binding_1"/>
    <property type="match status" value="1"/>
</dbReference>
<dbReference type="Pfam" id="PF10418">
    <property type="entry name" value="DHODB_Fe-S_bind"/>
    <property type="match status" value="1"/>
</dbReference>
<evidence type="ECO:0000256" key="8">
    <source>
        <dbReference type="ARBA" id="ARBA00022982"/>
    </source>
</evidence>
<proteinExistence type="inferred from homology"/>
<feature type="binding site" evidence="11 13">
    <location>
        <position position="240"/>
    </location>
    <ligand>
        <name>[2Fe-2S] cluster</name>
        <dbReference type="ChEBI" id="CHEBI:190135"/>
    </ligand>
</feature>
<comment type="cofactor">
    <cofactor evidence="13">
        <name>[2Fe-2S] cluster</name>
        <dbReference type="ChEBI" id="CHEBI:190135"/>
    </cofactor>
    <text evidence="13">Binds 1 [2Fe-2S] cluster per subunit.</text>
</comment>
<feature type="binding site" evidence="11 13">
    <location>
        <position position="220"/>
    </location>
    <ligand>
        <name>[2Fe-2S] cluster</name>
        <dbReference type="ChEBI" id="CHEBI:190135"/>
    </ligand>
</feature>
<evidence type="ECO:0000256" key="3">
    <source>
        <dbReference type="ARBA" id="ARBA00022630"/>
    </source>
</evidence>
<dbReference type="Gene3D" id="2.10.240.10">
    <property type="entry name" value="Dihydroorotate dehydrogenase, electron transfer subunit"/>
    <property type="match status" value="1"/>
</dbReference>
<keyword evidence="2 11" id="KW-0813">Transport</keyword>
<dbReference type="GO" id="GO:0009055">
    <property type="term" value="F:electron transfer activity"/>
    <property type="evidence" value="ECO:0007669"/>
    <property type="project" value="UniProtKB-UniRule"/>
</dbReference>
<keyword evidence="6 11" id="KW-0274">FAD</keyword>
<dbReference type="InterPro" id="IPR001433">
    <property type="entry name" value="OxRdtase_FAD/NAD-bd"/>
</dbReference>
<dbReference type="InterPro" id="IPR019480">
    <property type="entry name" value="Dihydroorotate_DH_Fe-S-bd"/>
</dbReference>
<evidence type="ECO:0000256" key="12">
    <source>
        <dbReference type="PIRSR" id="PIRSR006816-1"/>
    </source>
</evidence>
<evidence type="ECO:0000259" key="14">
    <source>
        <dbReference type="PROSITE" id="PS51384"/>
    </source>
</evidence>